<accession>A0ABD5PJM1</accession>
<feature type="transmembrane region" description="Helical" evidence="2">
    <location>
        <begin position="69"/>
        <end position="89"/>
    </location>
</feature>
<keyword evidence="4" id="KW-1185">Reference proteome</keyword>
<keyword evidence="2" id="KW-1133">Transmembrane helix</keyword>
<keyword evidence="2" id="KW-0812">Transmembrane</keyword>
<evidence type="ECO:0000256" key="2">
    <source>
        <dbReference type="SAM" id="Phobius"/>
    </source>
</evidence>
<organism evidence="3 4">
    <name type="scientific">Halosolutus amylolyticus</name>
    <dbReference type="NCBI Taxonomy" id="2932267"/>
    <lineage>
        <taxon>Archaea</taxon>
        <taxon>Methanobacteriati</taxon>
        <taxon>Methanobacteriota</taxon>
        <taxon>Stenosarchaea group</taxon>
        <taxon>Halobacteria</taxon>
        <taxon>Halobacteriales</taxon>
        <taxon>Natrialbaceae</taxon>
        <taxon>Halosolutus</taxon>
    </lineage>
</organism>
<evidence type="ECO:0000313" key="3">
    <source>
        <dbReference type="EMBL" id="MFC4540594.1"/>
    </source>
</evidence>
<gene>
    <name evidence="3" type="ORF">ACFO5R_01475</name>
</gene>
<feature type="compositionally biased region" description="Basic and acidic residues" evidence="1">
    <location>
        <begin position="204"/>
        <end position="219"/>
    </location>
</feature>
<feature type="region of interest" description="Disordered" evidence="1">
    <location>
        <begin position="177"/>
        <end position="219"/>
    </location>
</feature>
<name>A0ABD5PJM1_9EURY</name>
<keyword evidence="2" id="KW-0472">Membrane</keyword>
<reference evidence="3 4" key="1">
    <citation type="journal article" date="2019" name="Int. J. Syst. Evol. Microbiol.">
        <title>The Global Catalogue of Microorganisms (GCM) 10K type strain sequencing project: providing services to taxonomists for standard genome sequencing and annotation.</title>
        <authorList>
            <consortium name="The Broad Institute Genomics Platform"/>
            <consortium name="The Broad Institute Genome Sequencing Center for Infectious Disease"/>
            <person name="Wu L."/>
            <person name="Ma J."/>
        </authorList>
    </citation>
    <scope>NUCLEOTIDE SEQUENCE [LARGE SCALE GENOMIC DNA]</scope>
    <source>
        <strain evidence="3 4">WLHS5</strain>
    </source>
</reference>
<dbReference type="Proteomes" id="UP001595898">
    <property type="component" value="Unassembled WGS sequence"/>
</dbReference>
<dbReference type="EMBL" id="JBHSFA010000002">
    <property type="protein sequence ID" value="MFC4540594.1"/>
    <property type="molecule type" value="Genomic_DNA"/>
</dbReference>
<evidence type="ECO:0000313" key="4">
    <source>
        <dbReference type="Proteomes" id="UP001595898"/>
    </source>
</evidence>
<evidence type="ECO:0000256" key="1">
    <source>
        <dbReference type="SAM" id="MobiDB-lite"/>
    </source>
</evidence>
<dbReference type="RefSeq" id="WP_250138761.1">
    <property type="nucleotide sequence ID" value="NZ_JALIQP010000001.1"/>
</dbReference>
<proteinExistence type="predicted"/>
<comment type="caution">
    <text evidence="3">The sequence shown here is derived from an EMBL/GenBank/DDBJ whole genome shotgun (WGS) entry which is preliminary data.</text>
</comment>
<dbReference type="AlphaFoldDB" id="A0ABD5PJM1"/>
<protein>
    <submittedName>
        <fullName evidence="3">Uncharacterized protein</fullName>
    </submittedName>
</protein>
<sequence>MEWTDHVDQLLLDGERERERIELESAIVVVTTHRVLAFTPGRDGADFRVVDRPNVRNVTVDDDGSRRTAGWTLASGILGIGLLVTSTVVDPGRIVGDVDGDGPVSGVVETAFQVAETVLTGVELALFGGGLLLLALSLLFGLRYGHSRSRRLVLRIAGDDDLDLPVTDADLEAGAVPALEAAIGPESTESGPVDGPNEGGGTPDPDRDGGIDRRDGATR</sequence>
<feature type="transmembrane region" description="Helical" evidence="2">
    <location>
        <begin position="124"/>
        <end position="142"/>
    </location>
</feature>